<dbReference type="EMBL" id="BSPO01000003">
    <property type="protein sequence ID" value="GLS84731.1"/>
    <property type="molecule type" value="Genomic_DNA"/>
</dbReference>
<dbReference type="InterPro" id="IPR000577">
    <property type="entry name" value="Carb_kinase_FGGY"/>
</dbReference>
<dbReference type="SUPFAM" id="SSF53067">
    <property type="entry name" value="Actin-like ATPase domain"/>
    <property type="match status" value="2"/>
</dbReference>
<organism evidence="6 7">
    <name type="scientific">Paraferrimonas haliotis</name>
    <dbReference type="NCBI Taxonomy" id="2013866"/>
    <lineage>
        <taxon>Bacteria</taxon>
        <taxon>Pseudomonadati</taxon>
        <taxon>Pseudomonadota</taxon>
        <taxon>Gammaproteobacteria</taxon>
        <taxon>Alteromonadales</taxon>
        <taxon>Ferrimonadaceae</taxon>
        <taxon>Paraferrimonas</taxon>
    </lineage>
</organism>
<evidence type="ECO:0000313" key="7">
    <source>
        <dbReference type="Proteomes" id="UP001157439"/>
    </source>
</evidence>
<dbReference type="PANTHER" id="PTHR43095">
    <property type="entry name" value="SUGAR KINASE"/>
    <property type="match status" value="1"/>
</dbReference>
<dbReference type="Pfam" id="PF02782">
    <property type="entry name" value="FGGY_C"/>
    <property type="match status" value="1"/>
</dbReference>
<feature type="domain" description="Carbohydrate kinase FGGY N-terminal" evidence="4">
    <location>
        <begin position="7"/>
        <end position="250"/>
    </location>
</feature>
<dbReference type="Gene3D" id="3.30.420.40">
    <property type="match status" value="2"/>
</dbReference>
<evidence type="ECO:0000259" key="4">
    <source>
        <dbReference type="Pfam" id="PF00370"/>
    </source>
</evidence>
<dbReference type="PANTHER" id="PTHR43095:SF5">
    <property type="entry name" value="XYLULOSE KINASE"/>
    <property type="match status" value="1"/>
</dbReference>
<comment type="caution">
    <text evidence="6">The sequence shown here is derived from an EMBL/GenBank/DDBJ whole genome shotgun (WGS) entry which is preliminary data.</text>
</comment>
<evidence type="ECO:0000256" key="2">
    <source>
        <dbReference type="ARBA" id="ARBA00022679"/>
    </source>
</evidence>
<dbReference type="InterPro" id="IPR043129">
    <property type="entry name" value="ATPase_NBD"/>
</dbReference>
<sequence>MEPASFIAVDFGTQSLRALLVSDGGETLDAVQLASPNFIDSPTEPQRKEYQPSAVISLLESALKQLTSKHHPALSQLRGISITCQRNCLIALDTNARPISNLVHWSDKRRASKLVPMPWYQRLAFAVAGVSERIHLLRQKAIVNVWSEGSDIMQKANKVVQLSAWLQWHLCQTLVDSDASQIGYLPFNFKTGVWYPSYNWRYKALAITSKQLPKLVPPCQRLGCVTAEVAQKTGLPVGLPVYAAGSDKACESFASGGGLAGVANISLGSAATISVEAASYQEAYRYLPAFPSIANNQHIVEIQLEQGLWLLSLLLQQFGLQEQQQAQSLQLSVESLVMQHIDTIPIGCNGLTIKPTEDEQAILAKIYASKSSAQGLTNTQRYQAYRACLEGVLFGLKREFHRVQACSDSKITTLRVSGGGSQSKQLLQMVADLFNLPVETIHTHQACALGAAMCVAVGSGRYRDITQAREQMAHVKQRFLPNRENSARYQKYHQDRRQQHG</sequence>
<evidence type="ECO:0000256" key="1">
    <source>
        <dbReference type="ARBA" id="ARBA00009156"/>
    </source>
</evidence>
<keyword evidence="7" id="KW-1185">Reference proteome</keyword>
<dbReference type="InterPro" id="IPR018485">
    <property type="entry name" value="FGGY_C"/>
</dbReference>
<evidence type="ECO:0000313" key="6">
    <source>
        <dbReference type="EMBL" id="GLS84731.1"/>
    </source>
</evidence>
<dbReference type="GO" id="GO:0016301">
    <property type="term" value="F:kinase activity"/>
    <property type="evidence" value="ECO:0007669"/>
    <property type="project" value="UniProtKB-KW"/>
</dbReference>
<proteinExistence type="inferred from homology"/>
<dbReference type="GO" id="GO:0005975">
    <property type="term" value="P:carbohydrate metabolic process"/>
    <property type="evidence" value="ECO:0007669"/>
    <property type="project" value="InterPro"/>
</dbReference>
<dbReference type="InterPro" id="IPR050406">
    <property type="entry name" value="FGGY_Carb_Kinase"/>
</dbReference>
<dbReference type="InterPro" id="IPR018484">
    <property type="entry name" value="FGGY_N"/>
</dbReference>
<name>A0AA37U1U4_9GAMM</name>
<accession>A0AA37U1U4</accession>
<evidence type="ECO:0000259" key="5">
    <source>
        <dbReference type="Pfam" id="PF02782"/>
    </source>
</evidence>
<reference evidence="6 7" key="1">
    <citation type="journal article" date="2014" name="Int. J. Syst. Evol. Microbiol.">
        <title>Complete genome sequence of Corynebacterium casei LMG S-19264T (=DSM 44701T), isolated from a smear-ripened cheese.</title>
        <authorList>
            <consortium name="US DOE Joint Genome Institute (JGI-PGF)"/>
            <person name="Walter F."/>
            <person name="Albersmeier A."/>
            <person name="Kalinowski J."/>
            <person name="Ruckert C."/>
        </authorList>
    </citation>
    <scope>NUCLEOTIDE SEQUENCE [LARGE SCALE GENOMIC DNA]</scope>
    <source>
        <strain evidence="6 7">NBRC 112785</strain>
    </source>
</reference>
<protein>
    <submittedName>
        <fullName evidence="6">Carbohydrate kinase</fullName>
    </submittedName>
</protein>
<gene>
    <name evidence="6" type="ORF">GCM10007894_27080</name>
</gene>
<evidence type="ECO:0000256" key="3">
    <source>
        <dbReference type="ARBA" id="ARBA00022777"/>
    </source>
</evidence>
<dbReference type="Proteomes" id="UP001157439">
    <property type="component" value="Unassembled WGS sequence"/>
</dbReference>
<dbReference type="RefSeq" id="WP_095499514.1">
    <property type="nucleotide sequence ID" value="NZ_BSPO01000003.1"/>
</dbReference>
<dbReference type="AlphaFoldDB" id="A0AA37U1U4"/>
<comment type="similarity">
    <text evidence="1">Belongs to the FGGY kinase family.</text>
</comment>
<feature type="domain" description="Carbohydrate kinase FGGY C-terminal" evidence="5">
    <location>
        <begin position="349"/>
        <end position="457"/>
    </location>
</feature>
<keyword evidence="2" id="KW-0808">Transferase</keyword>
<keyword evidence="3 6" id="KW-0418">Kinase</keyword>
<dbReference type="PIRSF" id="PIRSF000538">
    <property type="entry name" value="GlpK"/>
    <property type="match status" value="1"/>
</dbReference>
<dbReference type="Pfam" id="PF00370">
    <property type="entry name" value="FGGY_N"/>
    <property type="match status" value="1"/>
</dbReference>